<keyword evidence="1" id="KW-0472">Membrane</keyword>
<keyword evidence="1" id="KW-1133">Transmembrane helix</keyword>
<protein>
    <submittedName>
        <fullName evidence="2">Uncharacterized protein</fullName>
    </submittedName>
</protein>
<sequence length="121" mass="13740">MLLNPCLLYQLCPSVNILYIAKFILQLLLYGFIIVEASTNSTCLRLSSLPIFIKFLSIKLPIPFERFYIFSSSLNIHPLIPSIFIISLLNNNCTHGSDESYTVDIDTYVLSSFGNTVYHIL</sequence>
<evidence type="ECO:0000256" key="1">
    <source>
        <dbReference type="SAM" id="Phobius"/>
    </source>
</evidence>
<feature type="transmembrane region" description="Helical" evidence="1">
    <location>
        <begin position="17"/>
        <end position="35"/>
    </location>
</feature>
<dbReference type="EMBL" id="MN738869">
    <property type="protein sequence ID" value="QHT29116.1"/>
    <property type="molecule type" value="Genomic_DNA"/>
</dbReference>
<dbReference type="AlphaFoldDB" id="A0A6C0EIW2"/>
<evidence type="ECO:0000313" key="2">
    <source>
        <dbReference type="EMBL" id="QHT29116.1"/>
    </source>
</evidence>
<accession>A0A6C0EIW2</accession>
<organism evidence="2">
    <name type="scientific">viral metagenome</name>
    <dbReference type="NCBI Taxonomy" id="1070528"/>
    <lineage>
        <taxon>unclassified sequences</taxon>
        <taxon>metagenomes</taxon>
        <taxon>organismal metagenomes</taxon>
    </lineage>
</organism>
<reference evidence="2" key="1">
    <citation type="journal article" date="2020" name="Nature">
        <title>Giant virus diversity and host interactions through global metagenomics.</title>
        <authorList>
            <person name="Schulz F."/>
            <person name="Roux S."/>
            <person name="Paez-Espino D."/>
            <person name="Jungbluth S."/>
            <person name="Walsh D.A."/>
            <person name="Denef V.J."/>
            <person name="McMahon K.D."/>
            <person name="Konstantinidis K.T."/>
            <person name="Eloe-Fadrosh E.A."/>
            <person name="Kyrpides N.C."/>
            <person name="Woyke T."/>
        </authorList>
    </citation>
    <scope>NUCLEOTIDE SEQUENCE</scope>
    <source>
        <strain evidence="2">GVMAG-M-3300001351-8</strain>
    </source>
</reference>
<keyword evidence="1" id="KW-0812">Transmembrane</keyword>
<name>A0A6C0EIW2_9ZZZZ</name>
<proteinExistence type="predicted"/>